<dbReference type="AlphaFoldDB" id="A0ABD2J5I6"/>
<organism evidence="1 2">
    <name type="scientific">Heterodera trifolii</name>
    <dbReference type="NCBI Taxonomy" id="157864"/>
    <lineage>
        <taxon>Eukaryota</taxon>
        <taxon>Metazoa</taxon>
        <taxon>Ecdysozoa</taxon>
        <taxon>Nematoda</taxon>
        <taxon>Chromadorea</taxon>
        <taxon>Rhabditida</taxon>
        <taxon>Tylenchina</taxon>
        <taxon>Tylenchomorpha</taxon>
        <taxon>Tylenchoidea</taxon>
        <taxon>Heteroderidae</taxon>
        <taxon>Heteroderinae</taxon>
        <taxon>Heterodera</taxon>
    </lineage>
</organism>
<dbReference type="EMBL" id="JBICBT010001051">
    <property type="protein sequence ID" value="KAL3085901.1"/>
    <property type="molecule type" value="Genomic_DNA"/>
</dbReference>
<sequence length="173" mass="18832">MDKSSNLHIHFQDDPPKCSLSVEEIAKSVELLKRFALCSVAITPVTSASAKKPSAVVSPRHRVLGDPNAVAICAVPFQNMSRTLLALNNCTVLSVTSSKCLLSVEEIARSVERLKHFSVVLRCHYAGDFGDELALLIAETAHCVLAIRMPSPMRVTPQNAHCQSKKVPKALNF</sequence>
<evidence type="ECO:0000313" key="2">
    <source>
        <dbReference type="Proteomes" id="UP001620626"/>
    </source>
</evidence>
<keyword evidence="2" id="KW-1185">Reference proteome</keyword>
<comment type="caution">
    <text evidence="1">The sequence shown here is derived from an EMBL/GenBank/DDBJ whole genome shotgun (WGS) entry which is preliminary data.</text>
</comment>
<dbReference type="Proteomes" id="UP001620626">
    <property type="component" value="Unassembled WGS sequence"/>
</dbReference>
<reference evidence="1 2" key="1">
    <citation type="submission" date="2024-10" db="EMBL/GenBank/DDBJ databases">
        <authorList>
            <person name="Kim D."/>
        </authorList>
    </citation>
    <scope>NUCLEOTIDE SEQUENCE [LARGE SCALE GENOMIC DNA]</scope>
    <source>
        <strain evidence="1">BH-2024</strain>
    </source>
</reference>
<proteinExistence type="predicted"/>
<protein>
    <submittedName>
        <fullName evidence="1">Uncharacterized protein</fullName>
    </submittedName>
</protein>
<name>A0ABD2J5I6_9BILA</name>
<evidence type="ECO:0000313" key="1">
    <source>
        <dbReference type="EMBL" id="KAL3085901.1"/>
    </source>
</evidence>
<gene>
    <name evidence="1" type="ORF">niasHT_034131</name>
</gene>
<accession>A0ABD2J5I6</accession>